<keyword evidence="3" id="KW-1185">Reference proteome</keyword>
<dbReference type="InterPro" id="IPR041206">
    <property type="entry name" value="HEPN/RES_NTD1"/>
</dbReference>
<evidence type="ECO:0000313" key="2">
    <source>
        <dbReference type="EMBL" id="GLH65987.1"/>
    </source>
</evidence>
<evidence type="ECO:0000259" key="1">
    <source>
        <dbReference type="SMART" id="SM00953"/>
    </source>
</evidence>
<dbReference type="SMART" id="SM00953">
    <property type="entry name" value="RES"/>
    <property type="match status" value="1"/>
</dbReference>
<feature type="domain" description="RES" evidence="1">
    <location>
        <begin position="218"/>
        <end position="377"/>
    </location>
</feature>
<dbReference type="InterPro" id="IPR014914">
    <property type="entry name" value="RES_dom"/>
</dbReference>
<dbReference type="Pfam" id="PF18870">
    <property type="entry name" value="HEPN_RES_NTD1"/>
    <property type="match status" value="1"/>
</dbReference>
<reference evidence="2" key="1">
    <citation type="journal article" date="2023" name="Antonie Van Leeuwenhoek">
        <title>Mesoterricola silvestris gen. nov., sp. nov., Mesoterricola sediminis sp. nov., Geothrix oryzae sp. nov., Geothrix edaphica sp. nov., Geothrix rubra sp. nov., and Geothrix limicola sp. nov., six novel members of Acidobacteriota isolated from soils.</title>
        <authorList>
            <person name="Itoh H."/>
            <person name="Sugisawa Y."/>
            <person name="Mise K."/>
            <person name="Xu Z."/>
            <person name="Kuniyasu M."/>
            <person name="Ushijima N."/>
            <person name="Kawano K."/>
            <person name="Kobayashi E."/>
            <person name="Shiratori Y."/>
            <person name="Masuda Y."/>
            <person name="Senoo K."/>
        </authorList>
    </citation>
    <scope>NUCLEOTIDE SEQUENCE</scope>
    <source>
        <strain evidence="2">Red802</strain>
    </source>
</reference>
<dbReference type="EMBL" id="BSDC01000001">
    <property type="protein sequence ID" value="GLH65987.1"/>
    <property type="molecule type" value="Genomic_DNA"/>
</dbReference>
<gene>
    <name evidence="2" type="ORF">GETHED_03510</name>
</gene>
<protein>
    <recommendedName>
        <fullName evidence="1">RES domain-containing protein</fullName>
    </recommendedName>
</protein>
<accession>A0ABQ5PUE7</accession>
<name>A0ABQ5PUE7_9BACT</name>
<proteinExistence type="predicted"/>
<dbReference type="RefSeq" id="WP_285606075.1">
    <property type="nucleotide sequence ID" value="NZ_BSDC01000001.1"/>
</dbReference>
<dbReference type="Proteomes" id="UP001165044">
    <property type="component" value="Unassembled WGS sequence"/>
</dbReference>
<sequence length="392" mass="44685">MGTAKAWQMEQEDRGYYGIGTNFCKNCVDDANVIKFIKNSGLIHTTDQCSYCNITKKVWSTDDLMDTLASKIFEEWGDLHDGRVPYDDETGDPIGNEHSFSTEELLEHEGFLVSSTQLQEDIQNAFIATEWCENDPFGDNEELTLKISWNEFSNIVKHKMRYTFFRNTNQADSYVYTPLELLNNMKRIFMFKGMLQTISAGATIFRARPGFGHNGGKALGTPPIGYGGANRMSPEGIGMFYGAFDEETCFKELFDYKKPKKNHCSIGQFITTCDLKVLDLTKYHNSSVLNENNKEKREILRFLNHFQKEISKPLSSKNSQIDYIPTQVLTEFIRYNLISKKGHGIDGIKYRSSKNYGHNCVVLFVMHEECGNKSDVNTKLNLVSASNRRVGP</sequence>
<dbReference type="Pfam" id="PF08808">
    <property type="entry name" value="RES"/>
    <property type="match status" value="1"/>
</dbReference>
<comment type="caution">
    <text evidence="2">The sequence shown here is derived from an EMBL/GenBank/DDBJ whole genome shotgun (WGS) entry which is preliminary data.</text>
</comment>
<organism evidence="2 3">
    <name type="scientific">Geothrix edaphica</name>
    <dbReference type="NCBI Taxonomy" id="2927976"/>
    <lineage>
        <taxon>Bacteria</taxon>
        <taxon>Pseudomonadati</taxon>
        <taxon>Acidobacteriota</taxon>
        <taxon>Holophagae</taxon>
        <taxon>Holophagales</taxon>
        <taxon>Holophagaceae</taxon>
        <taxon>Geothrix</taxon>
    </lineage>
</organism>
<evidence type="ECO:0000313" key="3">
    <source>
        <dbReference type="Proteomes" id="UP001165044"/>
    </source>
</evidence>